<evidence type="ECO:0000259" key="1">
    <source>
        <dbReference type="Pfam" id="PF01909"/>
    </source>
</evidence>
<dbReference type="EMBL" id="VXRG01000027">
    <property type="protein sequence ID" value="MXY92337.1"/>
    <property type="molecule type" value="Genomic_DNA"/>
</dbReference>
<name>A0A6B0YP45_9CHLR</name>
<dbReference type="PANTHER" id="PTHR33933">
    <property type="entry name" value="NUCLEOTIDYLTRANSFERASE"/>
    <property type="match status" value="1"/>
</dbReference>
<reference evidence="2" key="1">
    <citation type="submission" date="2019-09" db="EMBL/GenBank/DDBJ databases">
        <title>Characterisation of the sponge microbiome using genome-centric metagenomics.</title>
        <authorList>
            <person name="Engelberts J.P."/>
            <person name="Robbins S.J."/>
            <person name="De Goeij J.M."/>
            <person name="Aranda M."/>
            <person name="Bell S.C."/>
            <person name="Webster N.S."/>
        </authorList>
    </citation>
    <scope>NUCLEOTIDE SEQUENCE</scope>
    <source>
        <strain evidence="2">SB0664_bin_27</strain>
    </source>
</reference>
<dbReference type="GO" id="GO:0016779">
    <property type="term" value="F:nucleotidyltransferase activity"/>
    <property type="evidence" value="ECO:0007669"/>
    <property type="project" value="InterPro"/>
</dbReference>
<dbReference type="InterPro" id="IPR002934">
    <property type="entry name" value="Polymerase_NTP_transf_dom"/>
</dbReference>
<dbReference type="InterPro" id="IPR043519">
    <property type="entry name" value="NT_sf"/>
</dbReference>
<dbReference type="PANTHER" id="PTHR33933:SF1">
    <property type="entry name" value="PROTEIN ADENYLYLTRANSFERASE MNTA-RELATED"/>
    <property type="match status" value="1"/>
</dbReference>
<dbReference type="Gene3D" id="3.30.460.10">
    <property type="entry name" value="Beta Polymerase, domain 2"/>
    <property type="match status" value="1"/>
</dbReference>
<sequence length="112" mass="12421">MSIATIDKATIRAVAQLIAQKFDPEQIILFGSHARGNAGSHSDVDLLVVLKSLDDWPKRGNPIRLAIGEKFVLPVDVIVTTPEHLSEQRKNPYSFVHTALESQEILYERSAS</sequence>
<dbReference type="AlphaFoldDB" id="A0A6B0YP45"/>
<gene>
    <name evidence="2" type="ORF">F4Y42_02700</name>
</gene>
<organism evidence="2">
    <name type="scientific">Caldilineaceae bacterium SB0664_bin_27</name>
    <dbReference type="NCBI Taxonomy" id="2605260"/>
    <lineage>
        <taxon>Bacteria</taxon>
        <taxon>Bacillati</taxon>
        <taxon>Chloroflexota</taxon>
        <taxon>Caldilineae</taxon>
        <taxon>Caldilineales</taxon>
        <taxon>Caldilineaceae</taxon>
    </lineage>
</organism>
<keyword evidence="2" id="KW-0808">Transferase</keyword>
<dbReference type="CDD" id="cd05403">
    <property type="entry name" value="NT_KNTase_like"/>
    <property type="match status" value="1"/>
</dbReference>
<proteinExistence type="predicted"/>
<feature type="domain" description="Polymerase nucleotidyl transferase" evidence="1">
    <location>
        <begin position="13"/>
        <end position="89"/>
    </location>
</feature>
<comment type="caution">
    <text evidence="2">The sequence shown here is derived from an EMBL/GenBank/DDBJ whole genome shotgun (WGS) entry which is preliminary data.</text>
</comment>
<dbReference type="Pfam" id="PF01909">
    <property type="entry name" value="NTP_transf_2"/>
    <property type="match status" value="1"/>
</dbReference>
<protein>
    <submittedName>
        <fullName evidence="2">Nucleotidyltransferase domain-containing protein</fullName>
    </submittedName>
</protein>
<evidence type="ECO:0000313" key="2">
    <source>
        <dbReference type="EMBL" id="MXY92337.1"/>
    </source>
</evidence>
<dbReference type="SUPFAM" id="SSF81301">
    <property type="entry name" value="Nucleotidyltransferase"/>
    <property type="match status" value="1"/>
</dbReference>
<accession>A0A6B0YP45</accession>
<dbReference type="InterPro" id="IPR052548">
    <property type="entry name" value="Type_VII_TA_antitoxin"/>
</dbReference>